<dbReference type="Proteomes" id="UP000431485">
    <property type="component" value="Unassembled WGS sequence"/>
</dbReference>
<dbReference type="RefSeq" id="WP_154743145.1">
    <property type="nucleotide sequence ID" value="NZ_JBHSTG010000050.1"/>
</dbReference>
<dbReference type="AlphaFoldDB" id="A0A7X2RR09"/>
<evidence type="ECO:0000313" key="6">
    <source>
        <dbReference type="EMBL" id="MTD19433.1"/>
    </source>
</evidence>
<dbReference type="OrthoDB" id="9781337at2"/>
<sequence>MIEIKNLTKYYGRSCVISDFNFCTQHKESLGIFGHDGAGKTTLIKMLARAILPSSGHIKMFGSNADITHQQAKKIIGYQPESALSHSAMTVKGFLEFIADVRGFCGVNKRKVVDRAVDRLELRPTLKYPVEILPPGLKRRVSIAQAILHEPALLLLDEPTEGLAPHQKQAIRTLIKSLSSEMNVIIASRAPEEVACVCDRALIISGGRLLADSPVPDLMRSSRHYQAVTLAADAPLDLLALAVLPGVAGIEEHRQTPGTVTIVAMPGQIIYPHIIALIANRRWKINALNLEPGRLDDVVHHLSQEAST</sequence>
<feature type="domain" description="ABC transporter" evidence="5">
    <location>
        <begin position="2"/>
        <end position="231"/>
    </location>
</feature>
<dbReference type="PROSITE" id="PS50893">
    <property type="entry name" value="ABC_TRANSPORTER_2"/>
    <property type="match status" value="1"/>
</dbReference>
<keyword evidence="7" id="KW-1185">Reference proteome</keyword>
<accession>A0A7X2RR09</accession>
<protein>
    <submittedName>
        <fullName evidence="6">ATP-binding cassette domain-containing protein</fullName>
    </submittedName>
</protein>
<dbReference type="Gene3D" id="3.40.50.300">
    <property type="entry name" value="P-loop containing nucleotide triphosphate hydrolases"/>
    <property type="match status" value="1"/>
</dbReference>
<dbReference type="EMBL" id="WLYI01000011">
    <property type="protein sequence ID" value="MTD19433.1"/>
    <property type="molecule type" value="Genomic_DNA"/>
</dbReference>
<keyword evidence="3" id="KW-0547">Nucleotide-binding</keyword>
<evidence type="ECO:0000256" key="1">
    <source>
        <dbReference type="ARBA" id="ARBA00005417"/>
    </source>
</evidence>
<dbReference type="CDD" id="cd03230">
    <property type="entry name" value="ABC_DR_subfamily_A"/>
    <property type="match status" value="1"/>
</dbReference>
<evidence type="ECO:0000259" key="5">
    <source>
        <dbReference type="PROSITE" id="PS50893"/>
    </source>
</evidence>
<comment type="similarity">
    <text evidence="1">Belongs to the ABC transporter superfamily.</text>
</comment>
<dbReference type="SUPFAM" id="SSF52540">
    <property type="entry name" value="P-loop containing nucleoside triphosphate hydrolases"/>
    <property type="match status" value="1"/>
</dbReference>
<gene>
    <name evidence="6" type="ORF">GIR22_09800</name>
</gene>
<dbReference type="PANTHER" id="PTHR43335:SF4">
    <property type="entry name" value="ABC TRANSPORTER, ATP-BINDING PROTEIN"/>
    <property type="match status" value="1"/>
</dbReference>
<evidence type="ECO:0000256" key="4">
    <source>
        <dbReference type="ARBA" id="ARBA00022840"/>
    </source>
</evidence>
<dbReference type="InterPro" id="IPR027417">
    <property type="entry name" value="P-loop_NTPase"/>
</dbReference>
<dbReference type="GO" id="GO:0016887">
    <property type="term" value="F:ATP hydrolysis activity"/>
    <property type="evidence" value="ECO:0007669"/>
    <property type="project" value="InterPro"/>
</dbReference>
<keyword evidence="2" id="KW-0813">Transport</keyword>
<dbReference type="Pfam" id="PF00005">
    <property type="entry name" value="ABC_tran"/>
    <property type="match status" value="1"/>
</dbReference>
<dbReference type="GO" id="GO:0005524">
    <property type="term" value="F:ATP binding"/>
    <property type="evidence" value="ECO:0007669"/>
    <property type="project" value="UniProtKB-KW"/>
</dbReference>
<reference evidence="6 7" key="1">
    <citation type="submission" date="2019-11" db="EMBL/GenBank/DDBJ databases">
        <title>Pseudmonas karstica sp. nov. and Pseudomonas spelaei sp. nov. from caves.</title>
        <authorList>
            <person name="Zeman M."/>
        </authorList>
    </citation>
    <scope>NUCLEOTIDE SEQUENCE [LARGE SCALE GENOMIC DNA]</scope>
    <source>
        <strain evidence="6 7">CCM 7891</strain>
    </source>
</reference>
<evidence type="ECO:0000256" key="2">
    <source>
        <dbReference type="ARBA" id="ARBA00022448"/>
    </source>
</evidence>
<comment type="caution">
    <text evidence="6">The sequence shown here is derived from an EMBL/GenBank/DDBJ whole genome shotgun (WGS) entry which is preliminary data.</text>
</comment>
<dbReference type="SMART" id="SM00382">
    <property type="entry name" value="AAA"/>
    <property type="match status" value="1"/>
</dbReference>
<dbReference type="InterPro" id="IPR003593">
    <property type="entry name" value="AAA+_ATPase"/>
</dbReference>
<evidence type="ECO:0000256" key="3">
    <source>
        <dbReference type="ARBA" id="ARBA00022741"/>
    </source>
</evidence>
<dbReference type="InterPro" id="IPR003439">
    <property type="entry name" value="ABC_transporter-like_ATP-bd"/>
</dbReference>
<dbReference type="PANTHER" id="PTHR43335">
    <property type="entry name" value="ABC TRANSPORTER, ATP-BINDING PROTEIN"/>
    <property type="match status" value="1"/>
</dbReference>
<keyword evidence="4 6" id="KW-0067">ATP-binding</keyword>
<name>A0A7X2RR09_9PSED</name>
<proteinExistence type="inferred from homology"/>
<evidence type="ECO:0000313" key="7">
    <source>
        <dbReference type="Proteomes" id="UP000431485"/>
    </source>
</evidence>
<organism evidence="6 7">
    <name type="scientific">Pseudomonas karstica</name>
    <dbReference type="NCBI Taxonomy" id="1055468"/>
    <lineage>
        <taxon>Bacteria</taxon>
        <taxon>Pseudomonadati</taxon>
        <taxon>Pseudomonadota</taxon>
        <taxon>Gammaproteobacteria</taxon>
        <taxon>Pseudomonadales</taxon>
        <taxon>Pseudomonadaceae</taxon>
        <taxon>Pseudomonas</taxon>
    </lineage>
</organism>